<organism evidence="1 2">
    <name type="scientific">Klugiella xanthotipulae</name>
    <dbReference type="NCBI Taxonomy" id="244735"/>
    <lineage>
        <taxon>Bacteria</taxon>
        <taxon>Bacillati</taxon>
        <taxon>Actinomycetota</taxon>
        <taxon>Actinomycetes</taxon>
        <taxon>Micrococcales</taxon>
        <taxon>Microbacteriaceae</taxon>
        <taxon>Klugiella</taxon>
    </lineage>
</organism>
<sequence>MALSFTVWVARAENTWIDRDGYPPGGNIYQCHDVWLDYINRVYDLPISAGHAGGATSRVYTEFPRVAILSNYFTRVGPGTAQPGDVAFWPSPHVAVVIADAGASLITLSQNNGGDSRPMKTLRTTLSKNGLLGYLRPKTTLTAAALSLVQKEEDMSLPRLYRNTATGTIAAACIATGFYWDIPNLAAVTLLRSKKLAVDEANVELNAEQWEFLLQLLAVARATTS</sequence>
<evidence type="ECO:0000313" key="2">
    <source>
        <dbReference type="Proteomes" id="UP000318331"/>
    </source>
</evidence>
<dbReference type="Proteomes" id="UP000318331">
    <property type="component" value="Unassembled WGS sequence"/>
</dbReference>
<gene>
    <name evidence="1" type="ORF">FB466_0412</name>
</gene>
<dbReference type="OrthoDB" id="3231746at2"/>
<evidence type="ECO:0008006" key="3">
    <source>
        <dbReference type="Google" id="ProtNLM"/>
    </source>
</evidence>
<accession>A0A543I4T0</accession>
<keyword evidence="2" id="KW-1185">Reference proteome</keyword>
<dbReference type="AlphaFoldDB" id="A0A543I4T0"/>
<comment type="caution">
    <text evidence="1">The sequence shown here is derived from an EMBL/GenBank/DDBJ whole genome shotgun (WGS) entry which is preliminary data.</text>
</comment>
<name>A0A543I4T0_9MICO</name>
<dbReference type="EMBL" id="VFPN01000001">
    <property type="protein sequence ID" value="TQM65606.1"/>
    <property type="molecule type" value="Genomic_DNA"/>
</dbReference>
<proteinExistence type="predicted"/>
<protein>
    <recommendedName>
        <fullName evidence="3">CHAP domain-containing protein</fullName>
    </recommendedName>
</protein>
<dbReference type="RefSeq" id="WP_141915422.1">
    <property type="nucleotide sequence ID" value="NZ_BAAAYS010000001.1"/>
</dbReference>
<evidence type="ECO:0000313" key="1">
    <source>
        <dbReference type="EMBL" id="TQM65606.1"/>
    </source>
</evidence>
<reference evidence="1 2" key="1">
    <citation type="submission" date="2019-06" db="EMBL/GenBank/DDBJ databases">
        <title>Sequencing the genomes of 1000 actinobacteria strains.</title>
        <authorList>
            <person name="Klenk H.-P."/>
        </authorList>
    </citation>
    <scope>NUCLEOTIDE SEQUENCE [LARGE SCALE GENOMIC DNA]</scope>
    <source>
        <strain evidence="1 2">DSM 18031</strain>
    </source>
</reference>